<dbReference type="InterPro" id="IPR018227">
    <property type="entry name" value="Amino_acid_transport_2"/>
</dbReference>
<feature type="transmembrane region" description="Helical" evidence="9">
    <location>
        <begin position="39"/>
        <end position="59"/>
    </location>
</feature>
<dbReference type="EMBL" id="CP020472">
    <property type="protein sequence ID" value="ARD21074.1"/>
    <property type="molecule type" value="Genomic_DNA"/>
</dbReference>
<evidence type="ECO:0000256" key="3">
    <source>
        <dbReference type="ARBA" id="ARBA00022475"/>
    </source>
</evidence>
<keyword evidence="7 9" id="KW-1133">Transmembrane helix</keyword>
<keyword evidence="2" id="KW-0813">Transport</keyword>
<feature type="transmembrane region" description="Helical" evidence="9">
    <location>
        <begin position="190"/>
        <end position="212"/>
    </location>
</feature>
<proteinExistence type="predicted"/>
<feature type="transmembrane region" description="Helical" evidence="9">
    <location>
        <begin position="374"/>
        <end position="398"/>
    </location>
</feature>
<feature type="transmembrane region" description="Helical" evidence="9">
    <location>
        <begin position="282"/>
        <end position="304"/>
    </location>
</feature>
<protein>
    <submittedName>
        <fullName evidence="10">Aromatic amino acid permease</fullName>
    </submittedName>
</protein>
<dbReference type="PANTHER" id="PTHR46997:SF2">
    <property type="entry name" value="TYROSINE-SPECIFIC TRANSPORT SYSTEM"/>
    <property type="match status" value="1"/>
</dbReference>
<keyword evidence="8 9" id="KW-0472">Membrane</keyword>
<dbReference type="Gene3D" id="1.20.1740.10">
    <property type="entry name" value="Amino acid/polyamine transporter I"/>
    <property type="match status" value="1"/>
</dbReference>
<dbReference type="InterPro" id="IPR013059">
    <property type="entry name" value="Trp_tyr_transpt"/>
</dbReference>
<feature type="transmembrane region" description="Helical" evidence="9">
    <location>
        <begin position="316"/>
        <end position="335"/>
    </location>
</feature>
<feature type="transmembrane region" description="Helical" evidence="9">
    <location>
        <begin position="341"/>
        <end position="362"/>
    </location>
</feature>
<feature type="transmembrane region" description="Helical" evidence="9">
    <location>
        <begin position="80"/>
        <end position="101"/>
    </location>
</feature>
<dbReference type="Pfam" id="PF03222">
    <property type="entry name" value="Trp_Tyr_perm"/>
    <property type="match status" value="1"/>
</dbReference>
<keyword evidence="6" id="KW-0029">Amino-acid transport</keyword>
<accession>A0ABN4YE35</accession>
<evidence type="ECO:0000256" key="4">
    <source>
        <dbReference type="ARBA" id="ARBA00022519"/>
    </source>
</evidence>
<gene>
    <name evidence="10" type="ORF">SJ2017_0737</name>
</gene>
<reference evidence="10 11" key="1">
    <citation type="submission" date="2017-03" db="EMBL/GenBank/DDBJ databases">
        <title>Genome sequencing of Shewanella japonica KCTC 22435.</title>
        <authorList>
            <person name="Kim K.M."/>
        </authorList>
    </citation>
    <scope>NUCLEOTIDE SEQUENCE [LARGE SCALE GENOMIC DNA]</scope>
    <source>
        <strain evidence="10 11">KCTC 22435</strain>
    </source>
</reference>
<sequence length="401" mass="42408">MNLKMLGSIAIVAGTAIGGGMLALPLATAALGIMPAIMLLVVIWGLSAYTSLLMLEINLRAGVGDNVHGITGKTLGKVGQLIQGASFLSLLFALTMVYLMGGSSLLETRLEPLLGVDLNNQVSVLLFTLIFGGFIAIGVTWIDKVSRVLFTAMVVLLVLVVAFLLPEVNIVASLTNFSANVAEGDKLDQLWLAAIPVVFTSFGFHVCIATIVRYLDGDAVSLRKILLIGSTIPLFCYILWLLVTLGTLGGETVHGFAGSLPDLVNALQGVAQSAIVSQFIDLFANLALITSFLGVTMSLFDYVAELTRARDDKAGRAKTWLITFVPPLLCALYYPDGFFQVLGFAAIPLVVMIIFLPIAMALKQRKAQMGGYEVAGGNLALGVTGLLGVMIVLAQLMVALG</sequence>
<keyword evidence="3" id="KW-1003">Cell membrane</keyword>
<evidence type="ECO:0000256" key="8">
    <source>
        <dbReference type="ARBA" id="ARBA00023136"/>
    </source>
</evidence>
<evidence type="ECO:0000256" key="2">
    <source>
        <dbReference type="ARBA" id="ARBA00022448"/>
    </source>
</evidence>
<feature type="transmembrane region" description="Helical" evidence="9">
    <location>
        <begin position="224"/>
        <end position="243"/>
    </location>
</feature>
<comment type="subcellular location">
    <subcellularLocation>
        <location evidence="1">Cell inner membrane</location>
        <topology evidence="1">Multi-pass membrane protein</topology>
    </subcellularLocation>
</comment>
<evidence type="ECO:0000256" key="6">
    <source>
        <dbReference type="ARBA" id="ARBA00022970"/>
    </source>
</evidence>
<dbReference type="RefSeq" id="WP_080914913.1">
    <property type="nucleotide sequence ID" value="NZ_CP020472.1"/>
</dbReference>
<evidence type="ECO:0000313" key="11">
    <source>
        <dbReference type="Proteomes" id="UP000191820"/>
    </source>
</evidence>
<keyword evidence="11" id="KW-1185">Reference proteome</keyword>
<feature type="transmembrane region" description="Helical" evidence="9">
    <location>
        <begin position="121"/>
        <end position="142"/>
    </location>
</feature>
<evidence type="ECO:0000313" key="10">
    <source>
        <dbReference type="EMBL" id="ARD21074.1"/>
    </source>
</evidence>
<feature type="transmembrane region" description="Helical" evidence="9">
    <location>
        <begin position="149"/>
        <end position="170"/>
    </location>
</feature>
<keyword evidence="5 9" id="KW-0812">Transmembrane</keyword>
<organism evidence="10 11">
    <name type="scientific">Shewanella japonica</name>
    <dbReference type="NCBI Taxonomy" id="93973"/>
    <lineage>
        <taxon>Bacteria</taxon>
        <taxon>Pseudomonadati</taxon>
        <taxon>Pseudomonadota</taxon>
        <taxon>Gammaproteobacteria</taxon>
        <taxon>Alteromonadales</taxon>
        <taxon>Shewanellaceae</taxon>
        <taxon>Shewanella</taxon>
    </lineage>
</organism>
<evidence type="ECO:0000256" key="5">
    <source>
        <dbReference type="ARBA" id="ARBA00022692"/>
    </source>
</evidence>
<keyword evidence="4" id="KW-0997">Cell inner membrane</keyword>
<dbReference type="PRINTS" id="PR00166">
    <property type="entry name" value="AROAAPRMEASE"/>
</dbReference>
<dbReference type="PANTHER" id="PTHR46997">
    <property type="entry name" value="LOW AFFINITY TRYPTOPHAN PERMEASE-RELATED"/>
    <property type="match status" value="1"/>
</dbReference>
<dbReference type="Proteomes" id="UP000191820">
    <property type="component" value="Chromosome"/>
</dbReference>
<evidence type="ECO:0000256" key="1">
    <source>
        <dbReference type="ARBA" id="ARBA00004429"/>
    </source>
</evidence>
<evidence type="ECO:0000256" key="9">
    <source>
        <dbReference type="SAM" id="Phobius"/>
    </source>
</evidence>
<evidence type="ECO:0000256" key="7">
    <source>
        <dbReference type="ARBA" id="ARBA00022989"/>
    </source>
</evidence>
<name>A0ABN4YE35_9GAMM</name>